<dbReference type="KEGG" id="vg:19485004"/>
<dbReference type="InterPro" id="IPR008258">
    <property type="entry name" value="Transglycosylase_SLT_dom_1"/>
</dbReference>
<keyword evidence="3" id="KW-1185">Reference proteome</keyword>
<dbReference type="GeneID" id="19485004"/>
<name>A0A023W6J3_9CAUD</name>
<evidence type="ECO:0000313" key="3">
    <source>
        <dbReference type="Proteomes" id="UP000024445"/>
    </source>
</evidence>
<accession>A0A023W6J3</accession>
<gene>
    <name evidence="2" type="ORF">PS2_121</name>
</gene>
<dbReference type="RefSeq" id="YP_009030168.1">
    <property type="nucleotide sequence ID" value="NC_024121.1"/>
</dbReference>
<feature type="domain" description="Transglycosylase SLT" evidence="1">
    <location>
        <begin position="62"/>
        <end position="156"/>
    </location>
</feature>
<dbReference type="OrthoDB" id="11578at10239"/>
<reference evidence="2 3" key="1">
    <citation type="submission" date="2014-01" db="EMBL/GenBank/DDBJ databases">
        <authorList>
            <person name="Zhang G."/>
            <person name="Jin J."/>
            <person name="Li Z.J."/>
            <person name="Wang S.W."/>
            <person name="Chen S.J."/>
            <person name="Wang S.M."/>
            <person name="Wang X.T."/>
            <person name="Li Y.H."/>
            <person name="Wang J."/>
            <person name="Yang C.K."/>
            <person name="Wang L."/>
        </authorList>
    </citation>
    <scope>NUCLEOTIDE SEQUENCE [LARGE SCALE GENOMIC DNA]</scope>
</reference>
<protein>
    <recommendedName>
        <fullName evidence="1">Transglycosylase SLT domain-containing protein</fullName>
    </recommendedName>
</protein>
<evidence type="ECO:0000313" key="2">
    <source>
        <dbReference type="EMBL" id="AHY25367.1"/>
    </source>
</evidence>
<evidence type="ECO:0000259" key="1">
    <source>
        <dbReference type="Pfam" id="PF01464"/>
    </source>
</evidence>
<proteinExistence type="predicted"/>
<organism evidence="2 3">
    <name type="scientific">Serratia phage PS2</name>
    <dbReference type="NCBI Taxonomy" id="1481112"/>
    <lineage>
        <taxon>Viruses</taxon>
        <taxon>Duplodnaviria</taxon>
        <taxon>Heunggongvirae</taxon>
        <taxon>Uroviricota</taxon>
        <taxon>Caudoviricetes</taxon>
        <taxon>Muldoonvirus</taxon>
        <taxon>Muldoonvirus PS2</taxon>
    </lineage>
</organism>
<dbReference type="SUPFAM" id="SSF53955">
    <property type="entry name" value="Lysozyme-like"/>
    <property type="match status" value="1"/>
</dbReference>
<dbReference type="Proteomes" id="UP000024445">
    <property type="component" value="Segment"/>
</dbReference>
<dbReference type="Gene3D" id="1.10.530.10">
    <property type="match status" value="1"/>
</dbReference>
<dbReference type="EMBL" id="KJ025957">
    <property type="protein sequence ID" value="AHY25367.1"/>
    <property type="molecule type" value="Genomic_DNA"/>
</dbReference>
<sequence length="181" mass="20466">MKKLLLAALLSASMSVSASSLDKVNFTDTQFNNLHYAYVFGEQYTRKGELRKDHGERGLGYIMAAIAWQESSAGTNSTGGKNHHAYGMFQNYLPTLRNRAAHKGLNMSDRQLINHVSTRENSAAWAYEELNYWLNVHKGDTRKALASYNAGWKIKNGMKYANDVLSKANYLKANDYFKNLE</sequence>
<dbReference type="InterPro" id="IPR023346">
    <property type="entry name" value="Lysozyme-like_dom_sf"/>
</dbReference>
<dbReference type="Pfam" id="PF01464">
    <property type="entry name" value="SLT"/>
    <property type="match status" value="1"/>
</dbReference>